<organism evidence="1 2">
    <name type="scientific">Dermatophagoides pteronyssinus</name>
    <name type="common">European house dust mite</name>
    <dbReference type="NCBI Taxonomy" id="6956"/>
    <lineage>
        <taxon>Eukaryota</taxon>
        <taxon>Metazoa</taxon>
        <taxon>Ecdysozoa</taxon>
        <taxon>Arthropoda</taxon>
        <taxon>Chelicerata</taxon>
        <taxon>Arachnida</taxon>
        <taxon>Acari</taxon>
        <taxon>Acariformes</taxon>
        <taxon>Sarcoptiformes</taxon>
        <taxon>Astigmata</taxon>
        <taxon>Psoroptidia</taxon>
        <taxon>Analgoidea</taxon>
        <taxon>Pyroglyphidae</taxon>
        <taxon>Dermatophagoidinae</taxon>
        <taxon>Dermatophagoides</taxon>
    </lineage>
</organism>
<gene>
    <name evidence="1" type="ORF">DERP_003699</name>
</gene>
<evidence type="ECO:0000313" key="1">
    <source>
        <dbReference type="EMBL" id="KAH9423420.1"/>
    </source>
</evidence>
<reference evidence="1 2" key="1">
    <citation type="journal article" date="2018" name="J. Allergy Clin. Immunol.">
        <title>High-quality assembly of Dermatophagoides pteronyssinus genome and transcriptome reveals a wide range of novel allergens.</title>
        <authorList>
            <person name="Liu X.Y."/>
            <person name="Yang K.Y."/>
            <person name="Wang M.Q."/>
            <person name="Kwok J.S."/>
            <person name="Zeng X."/>
            <person name="Yang Z."/>
            <person name="Xiao X.J."/>
            <person name="Lau C.P."/>
            <person name="Li Y."/>
            <person name="Huang Z.M."/>
            <person name="Ba J.G."/>
            <person name="Yim A.K."/>
            <person name="Ouyang C.Y."/>
            <person name="Ngai S.M."/>
            <person name="Chan T.F."/>
            <person name="Leung E.L."/>
            <person name="Liu L."/>
            <person name="Liu Z.G."/>
            <person name="Tsui S.K."/>
        </authorList>
    </citation>
    <scope>NUCLEOTIDE SEQUENCE [LARGE SCALE GENOMIC DNA]</scope>
    <source>
        <strain evidence="1">Derp</strain>
    </source>
</reference>
<sequence length="94" mass="11302">MNIFKILNFLLNFFQIKKKLETLSLQSYSQSEMFDHSNQDLDQSDKNFYPRAIFNFFCICEFYINKMTGSSGKEYCYPRTTKRIQPTIIEWNQA</sequence>
<protein>
    <submittedName>
        <fullName evidence="1">Uncharacterized protein</fullName>
    </submittedName>
</protein>
<name>A0ABQ8JLW1_DERPT</name>
<accession>A0ABQ8JLW1</accession>
<comment type="caution">
    <text evidence="1">The sequence shown here is derived from an EMBL/GenBank/DDBJ whole genome shotgun (WGS) entry which is preliminary data.</text>
</comment>
<dbReference type="Proteomes" id="UP000887458">
    <property type="component" value="Unassembled WGS sequence"/>
</dbReference>
<evidence type="ECO:0000313" key="2">
    <source>
        <dbReference type="Proteomes" id="UP000887458"/>
    </source>
</evidence>
<dbReference type="EMBL" id="NJHN03000032">
    <property type="protein sequence ID" value="KAH9423420.1"/>
    <property type="molecule type" value="Genomic_DNA"/>
</dbReference>
<reference evidence="1 2" key="2">
    <citation type="journal article" date="2022" name="Mol. Biol. Evol.">
        <title>Comparative Genomics Reveals Insights into the Divergent Evolution of Astigmatic Mites and Household Pest Adaptations.</title>
        <authorList>
            <person name="Xiong Q."/>
            <person name="Wan A.T."/>
            <person name="Liu X."/>
            <person name="Fung C.S."/>
            <person name="Xiao X."/>
            <person name="Malainual N."/>
            <person name="Hou J."/>
            <person name="Wang L."/>
            <person name="Wang M."/>
            <person name="Yang K.Y."/>
            <person name="Cui Y."/>
            <person name="Leung E.L."/>
            <person name="Nong W."/>
            <person name="Shin S.K."/>
            <person name="Au S.W."/>
            <person name="Jeong K.Y."/>
            <person name="Chew F.T."/>
            <person name="Hui J.H."/>
            <person name="Leung T.F."/>
            <person name="Tungtrongchitr A."/>
            <person name="Zhong N."/>
            <person name="Liu Z."/>
            <person name="Tsui S.K."/>
        </authorList>
    </citation>
    <scope>NUCLEOTIDE SEQUENCE [LARGE SCALE GENOMIC DNA]</scope>
    <source>
        <strain evidence="1">Derp</strain>
    </source>
</reference>
<proteinExistence type="predicted"/>
<keyword evidence="2" id="KW-1185">Reference proteome</keyword>